<evidence type="ECO:0008006" key="6">
    <source>
        <dbReference type="Google" id="ProtNLM"/>
    </source>
</evidence>
<proteinExistence type="predicted"/>
<gene>
    <name evidence="4" type="ORF">GJA_3172</name>
</gene>
<dbReference type="InterPro" id="IPR037049">
    <property type="entry name" value="DUF1214_C_sf"/>
</dbReference>
<dbReference type="Gene3D" id="2.60.40.1610">
    <property type="entry name" value="Domain of unknown function DUF1254"/>
    <property type="match status" value="1"/>
</dbReference>
<dbReference type="InterPro" id="IPR010679">
    <property type="entry name" value="DUF1254"/>
</dbReference>
<dbReference type="EMBL" id="HG322949">
    <property type="protein sequence ID" value="CDG83794.1"/>
    <property type="molecule type" value="Genomic_DNA"/>
</dbReference>
<dbReference type="RefSeq" id="WP_081905427.1">
    <property type="nucleotide sequence ID" value="NZ_BCTH01000116.1"/>
</dbReference>
<reference evidence="4 5" key="1">
    <citation type="journal article" date="2015" name="Genome Announc.">
        <title>Genome Sequence of Mushroom Soft-Rot Pathogen Janthinobacterium agaricidamnosum.</title>
        <authorList>
            <person name="Graupner K."/>
            <person name="Lackner G."/>
            <person name="Hertweck C."/>
        </authorList>
    </citation>
    <scope>NUCLEOTIDE SEQUENCE [LARGE SCALE GENOMIC DNA]</scope>
    <source>
        <strain evidence="5">NBRC 102515 / DSM 9628</strain>
    </source>
</reference>
<feature type="domain" description="DUF1254" evidence="3">
    <location>
        <begin position="57"/>
        <end position="125"/>
    </location>
</feature>
<dbReference type="PATRIC" id="fig|1349767.4.peg.4964"/>
<dbReference type="STRING" id="1349767.GJA_3172"/>
<name>W0V4N9_9BURK</name>
<dbReference type="PANTHER" id="PTHR36509:SF2">
    <property type="entry name" value="BLL3101 PROTEIN"/>
    <property type="match status" value="1"/>
</dbReference>
<feature type="domain" description="DUF1214" evidence="2">
    <location>
        <begin position="244"/>
        <end position="328"/>
    </location>
</feature>
<dbReference type="Pfam" id="PF06863">
    <property type="entry name" value="DUF1254"/>
    <property type="match status" value="1"/>
</dbReference>
<evidence type="ECO:0000256" key="1">
    <source>
        <dbReference type="SAM" id="SignalP"/>
    </source>
</evidence>
<dbReference type="InterPro" id="IPR037050">
    <property type="entry name" value="DUF1254_sf"/>
</dbReference>
<protein>
    <recommendedName>
        <fullName evidence="6">Carboxylesterase</fullName>
    </recommendedName>
</protein>
<evidence type="ECO:0000313" key="5">
    <source>
        <dbReference type="Proteomes" id="UP000027604"/>
    </source>
</evidence>
<dbReference type="SUPFAM" id="SSF160935">
    <property type="entry name" value="VPA0735-like"/>
    <property type="match status" value="1"/>
</dbReference>
<keyword evidence="5" id="KW-1185">Reference proteome</keyword>
<dbReference type="eggNOG" id="COG5361">
    <property type="taxonomic scope" value="Bacteria"/>
</dbReference>
<evidence type="ECO:0000313" key="4">
    <source>
        <dbReference type="EMBL" id="CDG83794.1"/>
    </source>
</evidence>
<keyword evidence="1" id="KW-0732">Signal</keyword>
<dbReference type="OrthoDB" id="547269at2"/>
<dbReference type="InterPro" id="IPR010621">
    <property type="entry name" value="DUF1214"/>
</dbReference>
<evidence type="ECO:0000259" key="2">
    <source>
        <dbReference type="Pfam" id="PF06742"/>
    </source>
</evidence>
<dbReference type="AlphaFoldDB" id="W0V4N9"/>
<accession>W0V4N9</accession>
<dbReference type="Proteomes" id="UP000027604">
    <property type="component" value="Chromosome I"/>
</dbReference>
<dbReference type="PANTHER" id="PTHR36509">
    <property type="entry name" value="BLL3101 PROTEIN"/>
    <property type="match status" value="1"/>
</dbReference>
<organism evidence="4 5">
    <name type="scientific">Janthinobacterium agaricidamnosum NBRC 102515 = DSM 9628</name>
    <dbReference type="NCBI Taxonomy" id="1349767"/>
    <lineage>
        <taxon>Bacteria</taxon>
        <taxon>Pseudomonadati</taxon>
        <taxon>Pseudomonadota</taxon>
        <taxon>Betaproteobacteria</taxon>
        <taxon>Burkholderiales</taxon>
        <taxon>Oxalobacteraceae</taxon>
        <taxon>Janthinobacterium</taxon>
    </lineage>
</organism>
<dbReference type="Gene3D" id="2.60.120.600">
    <property type="entry name" value="Domain of unknown function DUF1214, C-terminal domain"/>
    <property type="match status" value="1"/>
</dbReference>
<dbReference type="KEGG" id="jag:GJA_3172"/>
<dbReference type="Pfam" id="PF06742">
    <property type="entry name" value="DUF1214"/>
    <property type="match status" value="1"/>
</dbReference>
<sequence>MKKNLAKISAVLIAIAASPAALAQTPDVTPALVTVNNYNRAQTDVNFAGIAKSGGFGKFSHGRELSAPVQQGIVRPNRDTLYSFVLIDLDAGPARITTPDAGQRFMGMQVVDQDQYTFGTYYGAGTHTLTREKIGTRYAVAIVRFLVDFSDQDDVRQVHALQDAIQFSQKTAGTLDMPHWDEPSLKKVRTALQQLGSTLSDTRGMFGANAQQVNPVTHLIGSAMLWGGNPEKDALYLPITPAQNDGRTVYQLTVGEVPVDGFWSLTVYNSDGYLVPNSHQAYSLNSITAQAGADGNVSIQLGACDGGMPNCLPITDGWSYVVRMFRPRAEILDGTWVFPLAQPTPGLSSDAPLR</sequence>
<evidence type="ECO:0000259" key="3">
    <source>
        <dbReference type="Pfam" id="PF06863"/>
    </source>
</evidence>
<feature type="signal peptide" evidence="1">
    <location>
        <begin position="1"/>
        <end position="23"/>
    </location>
</feature>
<dbReference type="HOGENOM" id="CLU_057994_1_0_4"/>
<feature type="chain" id="PRO_5004797561" description="Carboxylesterase" evidence="1">
    <location>
        <begin position="24"/>
        <end position="354"/>
    </location>
</feature>